<protein>
    <recommendedName>
        <fullName evidence="4">Outer membrane protein beta-barrel domain-containing protein</fullName>
    </recommendedName>
</protein>
<organism evidence="2 3">
    <name type="scientific">Thalassolituus hydrocarboniclasticus</name>
    <dbReference type="NCBI Taxonomy" id="2742796"/>
    <lineage>
        <taxon>Bacteria</taxon>
        <taxon>Pseudomonadati</taxon>
        <taxon>Pseudomonadota</taxon>
        <taxon>Gammaproteobacteria</taxon>
        <taxon>Oceanospirillales</taxon>
        <taxon>Oceanospirillaceae</taxon>
        <taxon>Thalassolituus</taxon>
    </lineage>
</organism>
<evidence type="ECO:0000313" key="2">
    <source>
        <dbReference type="EMBL" id="UXD89188.1"/>
    </source>
</evidence>
<evidence type="ECO:0000256" key="1">
    <source>
        <dbReference type="SAM" id="SignalP"/>
    </source>
</evidence>
<evidence type="ECO:0000313" key="3">
    <source>
        <dbReference type="Proteomes" id="UP001065322"/>
    </source>
</evidence>
<feature type="signal peptide" evidence="1">
    <location>
        <begin position="1"/>
        <end position="22"/>
    </location>
</feature>
<accession>A0ABY6AEC5</accession>
<dbReference type="EMBL" id="CP054475">
    <property type="protein sequence ID" value="UXD89188.1"/>
    <property type="molecule type" value="Genomic_DNA"/>
</dbReference>
<feature type="chain" id="PRO_5045504443" description="Outer membrane protein beta-barrel domain-containing protein" evidence="1">
    <location>
        <begin position="23"/>
        <end position="178"/>
    </location>
</feature>
<keyword evidence="1" id="KW-0732">Signal</keyword>
<reference evidence="3" key="1">
    <citation type="submission" date="2020-06" db="EMBL/GenBank/DDBJ databases">
        <title>Thalassolituus marinus alknpb1M-1, a hydrocarbon-degrading bacterium isolated from the deep-sea overlying water using an in-situ strategy from the South China Sea basin.</title>
        <authorList>
            <person name="Dong C."/>
            <person name="Chen Y."/>
            <person name="Shao Z."/>
        </authorList>
    </citation>
    <scope>NUCLEOTIDE SEQUENCE [LARGE SCALE GENOMIC DNA]</scope>
    <source>
        <strain evidence="3">alknpb1M-1</strain>
    </source>
</reference>
<keyword evidence="3" id="KW-1185">Reference proteome</keyword>
<name>A0ABY6AEC5_9GAMM</name>
<dbReference type="Proteomes" id="UP001065322">
    <property type="component" value="Chromosome"/>
</dbReference>
<evidence type="ECO:0008006" key="4">
    <source>
        <dbReference type="Google" id="ProtNLM"/>
    </source>
</evidence>
<sequence>MRNLMNPLYPALVLLCAGSLHAEPLAKDNWQERMAIGIGSGSTFSVTGLRLDIPLTDTMDLLPVIGLGGALGLQHRPLESYPRFGYGAMYGAVALATSYGEDGISTEEPCYGASLFVGITPRYDRFSVSSSVGYVVPSTPAGACSDNSERTDGNPHWQISVGLHLPLRIRALGRLHRW</sequence>
<gene>
    <name evidence="2" type="ORF">HUF19_17885</name>
</gene>
<dbReference type="RefSeq" id="WP_260997859.1">
    <property type="nucleotide sequence ID" value="NZ_CP054475.1"/>
</dbReference>
<proteinExistence type="predicted"/>